<dbReference type="CDD" id="cd00303">
    <property type="entry name" value="retropepsin_like"/>
    <property type="match status" value="1"/>
</dbReference>
<organism evidence="1 2">
    <name type="scientific">Lithocarpus litseifolius</name>
    <dbReference type="NCBI Taxonomy" id="425828"/>
    <lineage>
        <taxon>Eukaryota</taxon>
        <taxon>Viridiplantae</taxon>
        <taxon>Streptophyta</taxon>
        <taxon>Embryophyta</taxon>
        <taxon>Tracheophyta</taxon>
        <taxon>Spermatophyta</taxon>
        <taxon>Magnoliopsida</taxon>
        <taxon>eudicotyledons</taxon>
        <taxon>Gunneridae</taxon>
        <taxon>Pentapetalae</taxon>
        <taxon>rosids</taxon>
        <taxon>fabids</taxon>
        <taxon>Fagales</taxon>
        <taxon>Fagaceae</taxon>
        <taxon>Lithocarpus</taxon>
    </lineage>
</organism>
<name>A0AAW2CKH9_9ROSI</name>
<proteinExistence type="predicted"/>
<sequence>MVLINDGSALNVCPFRTALTIGLDMETIIPSPLIVRAYDNTSRKVMGTFKAPCKIGPMETIVEFHVMDITPNYNLILGRA</sequence>
<keyword evidence="2" id="KW-1185">Reference proteome</keyword>
<evidence type="ECO:0000313" key="2">
    <source>
        <dbReference type="Proteomes" id="UP001459277"/>
    </source>
</evidence>
<reference evidence="1 2" key="1">
    <citation type="submission" date="2024-01" db="EMBL/GenBank/DDBJ databases">
        <title>A telomere-to-telomere, gap-free genome of sweet tea (Lithocarpus litseifolius).</title>
        <authorList>
            <person name="Zhou J."/>
        </authorList>
    </citation>
    <scope>NUCLEOTIDE SEQUENCE [LARGE SCALE GENOMIC DNA]</scope>
    <source>
        <strain evidence="1">Zhou-2022a</strain>
        <tissue evidence="1">Leaf</tissue>
    </source>
</reference>
<protein>
    <submittedName>
        <fullName evidence="1">Uncharacterized protein</fullName>
    </submittedName>
</protein>
<comment type="caution">
    <text evidence="1">The sequence shown here is derived from an EMBL/GenBank/DDBJ whole genome shotgun (WGS) entry which is preliminary data.</text>
</comment>
<dbReference type="Proteomes" id="UP001459277">
    <property type="component" value="Unassembled WGS sequence"/>
</dbReference>
<dbReference type="Gene3D" id="2.40.70.10">
    <property type="entry name" value="Acid Proteases"/>
    <property type="match status" value="1"/>
</dbReference>
<dbReference type="InterPro" id="IPR021109">
    <property type="entry name" value="Peptidase_aspartic_dom_sf"/>
</dbReference>
<evidence type="ECO:0000313" key="1">
    <source>
        <dbReference type="EMBL" id="KAK9997219.1"/>
    </source>
</evidence>
<gene>
    <name evidence="1" type="ORF">SO802_021905</name>
</gene>
<dbReference type="PANTHER" id="PTHR33240">
    <property type="entry name" value="OS08G0508500 PROTEIN"/>
    <property type="match status" value="1"/>
</dbReference>
<dbReference type="EMBL" id="JAZDWU010000007">
    <property type="protein sequence ID" value="KAK9997219.1"/>
    <property type="molecule type" value="Genomic_DNA"/>
</dbReference>
<dbReference type="PANTHER" id="PTHR33240:SF15">
    <property type="entry name" value="GAG-PRO-LIKE PROTEIN"/>
    <property type="match status" value="1"/>
</dbReference>
<accession>A0AAW2CKH9</accession>
<dbReference type="AlphaFoldDB" id="A0AAW2CKH9"/>